<dbReference type="Proteomes" id="UP001595886">
    <property type="component" value="Unassembled WGS sequence"/>
</dbReference>
<name>A0ABV9QVB9_9GAMM</name>
<evidence type="ECO:0000259" key="1">
    <source>
        <dbReference type="Pfam" id="PF01345"/>
    </source>
</evidence>
<dbReference type="Pfam" id="PF01345">
    <property type="entry name" value="DUF11"/>
    <property type="match status" value="1"/>
</dbReference>
<feature type="domain" description="DUF11" evidence="1">
    <location>
        <begin position="875"/>
        <end position="985"/>
    </location>
</feature>
<dbReference type="InterPro" id="IPR052025">
    <property type="entry name" value="Xyloglucanase_GH74"/>
</dbReference>
<sequence>MRKMAGWWIAAGLLAAAGGLYWQQAERSRPLFLRGEAEEAEEGGRPPVEGDYWAIRLAYAGDPQRLHFEPAWLLEASKQNQRIAAAAPAGARTYARSAKQALALDPDAFTLLGPKPLVGEGFGVGSNAGRTNVIVSDPTDPAVAWIGSDGGGVWKTTNCCSAATTWTVKTDFPEIASMAIGDLTLDPNDPNVLYAGTGDLRYGSFSFGAAGLLKSTDRGETWSLLGLDVFNPMYGPSAGGFPQYQSIGKVVVDPNDSDHVIVGTKTGLYFSYDGGTNWDGPCYTNSLTTATPPQRQDMTGLIAVNRSGSTVLYAAVGTRSQPTPVQPDLVNNGANGVYRADMPASGCPAVSDWTLLANGFPTGTGNGTPNNSRGRLEIAVAPGDSMTLYAMFANPANSGISGIWKTTDGGDTWTQTGQPGDPGEQMWYDAGITVSPTDANVVFVSTVDLFRTTDGGSTWTNLTGAYSGGPVHPDNHARAIVGGDANRVLNGNDGGVYYLDNALTASSYNNANWTALNDTLPTIEVYHGDITADFATAASSGVSAGFQDNGSATAVFSGTPVAGPWNATSGADGIVSRIEPVLGQRWYYSWQNGNVFVSTDGPDGAEASASGNWGDDTLSFIFPFDIYRYGALDVAGSGCTSTQGCTHLIAGSNRVWETTTGGVNGNGWAPKTPNLTKGTLQARSFINNLHYSVSDPTVAIAGTNDGNVQYVFGLGAASAATAVDVTGGNAVLPNRPVMDVATDPLNPLVGYAAIGGFTANAPATPGHVLQVTCTAQCASFTWVDKSGNLPDIPANAVIVNPHIPRQVFVGMDWGLYFTDDITAQTPVWQRFEGLPHVMIWSLSIDRGFTTLAAYTRSRGVWAWPLPVGEGGGSADLSVTLTPPAGVEPGLELNYTIRVTNNGPDAADNVQLDSPLAPGLGFKSNAGDCSGAFPCTFPSLAPGASVTVTTRACVARDTAASGPVAFTATASSDTTDPVVANNSAGADAPLIPVQFADGFDCPGA</sequence>
<dbReference type="NCBIfam" id="TIGR01451">
    <property type="entry name" value="B_ant_repeat"/>
    <property type="match status" value="1"/>
</dbReference>
<dbReference type="InterPro" id="IPR013783">
    <property type="entry name" value="Ig-like_fold"/>
</dbReference>
<reference evidence="3" key="1">
    <citation type="journal article" date="2019" name="Int. J. Syst. Evol. Microbiol.">
        <title>The Global Catalogue of Microorganisms (GCM) 10K type strain sequencing project: providing services to taxonomists for standard genome sequencing and annotation.</title>
        <authorList>
            <consortium name="The Broad Institute Genomics Platform"/>
            <consortium name="The Broad Institute Genome Sequencing Center for Infectious Disease"/>
            <person name="Wu L."/>
            <person name="Ma J."/>
        </authorList>
    </citation>
    <scope>NUCLEOTIDE SEQUENCE [LARGE SCALE GENOMIC DNA]</scope>
    <source>
        <strain evidence="3">CCUG 30340</strain>
    </source>
</reference>
<dbReference type="Gene3D" id="2.60.40.10">
    <property type="entry name" value="Immunoglobulins"/>
    <property type="match status" value="1"/>
</dbReference>
<dbReference type="InterPro" id="IPR015943">
    <property type="entry name" value="WD40/YVTN_repeat-like_dom_sf"/>
</dbReference>
<comment type="caution">
    <text evidence="2">The sequence shown here is derived from an EMBL/GenBank/DDBJ whole genome shotgun (WGS) entry which is preliminary data.</text>
</comment>
<dbReference type="EMBL" id="JBHSHD010000008">
    <property type="protein sequence ID" value="MFC4820792.1"/>
    <property type="molecule type" value="Genomic_DNA"/>
</dbReference>
<dbReference type="SUPFAM" id="SSF110296">
    <property type="entry name" value="Oligoxyloglucan reducing end-specific cellobiohydrolase"/>
    <property type="match status" value="1"/>
</dbReference>
<dbReference type="InterPro" id="IPR001434">
    <property type="entry name" value="OmcB-like_DUF11"/>
</dbReference>
<evidence type="ECO:0000313" key="3">
    <source>
        <dbReference type="Proteomes" id="UP001595886"/>
    </source>
</evidence>
<accession>A0ABV9QVB9</accession>
<dbReference type="PANTHER" id="PTHR43739:SF5">
    <property type="entry name" value="EXO-ALPHA-SIALIDASE"/>
    <property type="match status" value="1"/>
</dbReference>
<dbReference type="Gene3D" id="2.130.10.10">
    <property type="entry name" value="YVTN repeat-like/Quinoprotein amine dehydrogenase"/>
    <property type="match status" value="2"/>
</dbReference>
<organism evidence="2 3">
    <name type="scientific">Dokdonella ginsengisoli</name>
    <dbReference type="NCBI Taxonomy" id="363846"/>
    <lineage>
        <taxon>Bacteria</taxon>
        <taxon>Pseudomonadati</taxon>
        <taxon>Pseudomonadota</taxon>
        <taxon>Gammaproteobacteria</taxon>
        <taxon>Lysobacterales</taxon>
        <taxon>Rhodanobacteraceae</taxon>
        <taxon>Dokdonella</taxon>
    </lineage>
</organism>
<dbReference type="PANTHER" id="PTHR43739">
    <property type="entry name" value="XYLOGLUCANASE (EUROFUNG)"/>
    <property type="match status" value="1"/>
</dbReference>
<keyword evidence="3" id="KW-1185">Reference proteome</keyword>
<proteinExistence type="predicted"/>
<gene>
    <name evidence="2" type="ORF">ACFO6Q_10680</name>
</gene>
<dbReference type="InterPro" id="IPR047589">
    <property type="entry name" value="DUF11_rpt"/>
</dbReference>
<dbReference type="RefSeq" id="WP_380020815.1">
    <property type="nucleotide sequence ID" value="NZ_JBHSHD010000008.1"/>
</dbReference>
<protein>
    <recommendedName>
        <fullName evidence="1">DUF11 domain-containing protein</fullName>
    </recommendedName>
</protein>
<evidence type="ECO:0000313" key="2">
    <source>
        <dbReference type="EMBL" id="MFC4820792.1"/>
    </source>
</evidence>